<dbReference type="PANTHER" id="PTHR10859:SF91">
    <property type="entry name" value="DOLICHYL-PHOSPHATE BETA-GLUCOSYLTRANSFERASE"/>
    <property type="match status" value="1"/>
</dbReference>
<comment type="caution">
    <text evidence="2">The sequence shown here is derived from an EMBL/GenBank/DDBJ whole genome shotgun (WGS) entry which is preliminary data.</text>
</comment>
<dbReference type="Gene3D" id="3.90.550.10">
    <property type="entry name" value="Spore Coat Polysaccharide Biosynthesis Protein SpsA, Chain A"/>
    <property type="match status" value="1"/>
</dbReference>
<accession>A0ABP8HP79</accession>
<keyword evidence="3" id="KW-1185">Reference proteome</keyword>
<dbReference type="CDD" id="cd04179">
    <property type="entry name" value="DPM_DPG-synthase_like"/>
    <property type="match status" value="1"/>
</dbReference>
<dbReference type="Proteomes" id="UP001501725">
    <property type="component" value="Unassembled WGS sequence"/>
</dbReference>
<dbReference type="Pfam" id="PF00535">
    <property type="entry name" value="Glycos_transf_2"/>
    <property type="match status" value="1"/>
</dbReference>
<reference evidence="3" key="1">
    <citation type="journal article" date="2019" name="Int. J. Syst. Evol. Microbiol.">
        <title>The Global Catalogue of Microorganisms (GCM) 10K type strain sequencing project: providing services to taxonomists for standard genome sequencing and annotation.</title>
        <authorList>
            <consortium name="The Broad Institute Genomics Platform"/>
            <consortium name="The Broad Institute Genome Sequencing Center for Infectious Disease"/>
            <person name="Wu L."/>
            <person name="Ma J."/>
        </authorList>
    </citation>
    <scope>NUCLEOTIDE SEQUENCE [LARGE SCALE GENOMIC DNA]</scope>
    <source>
        <strain evidence="3">JCM 17919</strain>
    </source>
</reference>
<proteinExistence type="predicted"/>
<evidence type="ECO:0000259" key="1">
    <source>
        <dbReference type="Pfam" id="PF00535"/>
    </source>
</evidence>
<evidence type="ECO:0000313" key="2">
    <source>
        <dbReference type="EMBL" id="GAA4342227.1"/>
    </source>
</evidence>
<sequence length="263" mass="30107">MNPYTVSVVLPLYNPKGTWAEGFVQHVRNLNAALPAERIRYIVVHDGPAAPHVVSTFEVIAEVLPEVHFCQYHANRGKGFALRHGVRASQTEYTIMVDFDFPYALENILTVLADLQLGTDVVVGRRSSDYFSNLPLKRKLISRGYSLANQLLFQLPVYDTQSGLKGFNRSGRAVFLQTVIDRFLIDTEFLLRAARQRLRVGVIEVHLRPHVTFSNFGWKVLRAETRNLWRLVRLNRELHRRYRYGNAELASEPGVMAGERGFR</sequence>
<dbReference type="PANTHER" id="PTHR10859">
    <property type="entry name" value="GLYCOSYL TRANSFERASE"/>
    <property type="match status" value="1"/>
</dbReference>
<feature type="domain" description="Glycosyltransferase 2-like" evidence="1">
    <location>
        <begin position="7"/>
        <end position="170"/>
    </location>
</feature>
<dbReference type="EMBL" id="BAABGY010000016">
    <property type="protein sequence ID" value="GAA4342227.1"/>
    <property type="molecule type" value="Genomic_DNA"/>
</dbReference>
<dbReference type="SUPFAM" id="SSF53448">
    <property type="entry name" value="Nucleotide-diphospho-sugar transferases"/>
    <property type="match status" value="1"/>
</dbReference>
<dbReference type="RefSeq" id="WP_345257845.1">
    <property type="nucleotide sequence ID" value="NZ_BAABGY010000016.1"/>
</dbReference>
<dbReference type="InterPro" id="IPR001173">
    <property type="entry name" value="Glyco_trans_2-like"/>
</dbReference>
<gene>
    <name evidence="2" type="ORF">GCM10023184_41410</name>
</gene>
<name>A0ABP8HP79_9BACT</name>
<dbReference type="InterPro" id="IPR029044">
    <property type="entry name" value="Nucleotide-diphossugar_trans"/>
</dbReference>
<organism evidence="2 3">
    <name type="scientific">Flaviaesturariibacter amylovorans</name>
    <dbReference type="NCBI Taxonomy" id="1084520"/>
    <lineage>
        <taxon>Bacteria</taxon>
        <taxon>Pseudomonadati</taxon>
        <taxon>Bacteroidota</taxon>
        <taxon>Chitinophagia</taxon>
        <taxon>Chitinophagales</taxon>
        <taxon>Chitinophagaceae</taxon>
        <taxon>Flaviaestuariibacter</taxon>
    </lineage>
</organism>
<protein>
    <recommendedName>
        <fullName evidence="1">Glycosyltransferase 2-like domain-containing protein</fullName>
    </recommendedName>
</protein>
<evidence type="ECO:0000313" key="3">
    <source>
        <dbReference type="Proteomes" id="UP001501725"/>
    </source>
</evidence>